<dbReference type="OrthoDB" id="5310573at2759"/>
<gene>
    <name evidence="1" type="ORF">OCBIM_22028414mg</name>
</gene>
<dbReference type="PANTHER" id="PTHR35841">
    <property type="entry name" value="PHOSPHONATES-BINDING PERIPLASMIC PROTEIN"/>
    <property type="match status" value="1"/>
</dbReference>
<evidence type="ECO:0008006" key="2">
    <source>
        <dbReference type="Google" id="ProtNLM"/>
    </source>
</evidence>
<dbReference type="KEGG" id="obi:106874892"/>
<dbReference type="PANTHER" id="PTHR35841:SF1">
    <property type="entry name" value="PHOSPHONATES-BINDING PERIPLASMIC PROTEIN"/>
    <property type="match status" value="1"/>
</dbReference>
<dbReference type="AlphaFoldDB" id="A0A0L8GT18"/>
<proteinExistence type="predicted"/>
<reference evidence="1" key="1">
    <citation type="submission" date="2015-07" db="EMBL/GenBank/DDBJ databases">
        <title>MeaNS - Measles Nucleotide Surveillance Program.</title>
        <authorList>
            <person name="Tran T."/>
            <person name="Druce J."/>
        </authorList>
    </citation>
    <scope>NUCLEOTIDE SEQUENCE</scope>
    <source>
        <strain evidence="1">UCB-OBI-ISO-001</strain>
        <tissue evidence="1">Gonad</tissue>
    </source>
</reference>
<protein>
    <recommendedName>
        <fullName evidence="2">Solute-binding protein family 3/N-terminal domain-containing protein</fullName>
    </recommendedName>
</protein>
<evidence type="ECO:0000313" key="1">
    <source>
        <dbReference type="EMBL" id="KOF80118.1"/>
    </source>
</evidence>
<accession>A0A0L8GT18</accession>
<organism evidence="1">
    <name type="scientific">Octopus bimaculoides</name>
    <name type="common">California two-spotted octopus</name>
    <dbReference type="NCBI Taxonomy" id="37653"/>
    <lineage>
        <taxon>Eukaryota</taxon>
        <taxon>Metazoa</taxon>
        <taxon>Spiralia</taxon>
        <taxon>Lophotrochozoa</taxon>
        <taxon>Mollusca</taxon>
        <taxon>Cephalopoda</taxon>
        <taxon>Coleoidea</taxon>
        <taxon>Octopodiformes</taxon>
        <taxon>Octopoda</taxon>
        <taxon>Incirrata</taxon>
        <taxon>Octopodidae</taxon>
        <taxon>Octopus</taxon>
    </lineage>
</organism>
<dbReference type="SUPFAM" id="SSF53850">
    <property type="entry name" value="Periplasmic binding protein-like II"/>
    <property type="match status" value="1"/>
</dbReference>
<dbReference type="OMA" id="FFTAMEG"/>
<dbReference type="STRING" id="37653.A0A0L8GT18"/>
<dbReference type="EMBL" id="KQ420483">
    <property type="protein sequence ID" value="KOF80118.1"/>
    <property type="molecule type" value="Genomic_DNA"/>
</dbReference>
<dbReference type="Pfam" id="PF12974">
    <property type="entry name" value="Phosphonate-bd"/>
    <property type="match status" value="1"/>
</dbReference>
<name>A0A0L8GT18_OCTBM</name>
<sequence length="245" mass="27936">MPLCCKSCCRKDVAGKDGKKGKKTYKMSSNIERLNIVTYLVPDVAVETFQVFTEYLEDVLHIRCNLIYESRWQYPTKQRDLFAAEDVDMGFISAPGFLEMLERPNSIELCPVAPVFSHPLGRGRPVIFSDVVVRSESGKEFEHLKGHKFAYSHSDSTTGYYIMLSELKNHNTDSSFFADSIQSGSHFNSLQLLLTKRADVAAIDTRFLDDFFHQHPHYKRELKVMATLGPMPVSPLVFRKTLPCK</sequence>
<dbReference type="Gene3D" id="3.40.190.10">
    <property type="entry name" value="Periplasmic binding protein-like II"/>
    <property type="match status" value="2"/>
</dbReference>